<feature type="region of interest" description="Disordered" evidence="1">
    <location>
        <begin position="1"/>
        <end position="53"/>
    </location>
</feature>
<reference evidence="2" key="5">
    <citation type="journal article" date="2021" name="G3 (Bethesda)">
        <title>Aegilops tauschii genome assembly Aet v5.0 features greater sequence contiguity and improved annotation.</title>
        <authorList>
            <person name="Wang L."/>
            <person name="Zhu T."/>
            <person name="Rodriguez J.C."/>
            <person name="Deal K.R."/>
            <person name="Dubcovsky J."/>
            <person name="McGuire P.E."/>
            <person name="Lux T."/>
            <person name="Spannagl M."/>
            <person name="Mayer K.F.X."/>
            <person name="Baldrich P."/>
            <person name="Meyers B.C."/>
            <person name="Huo N."/>
            <person name="Gu Y.Q."/>
            <person name="Zhou H."/>
            <person name="Devos K.M."/>
            <person name="Bennetzen J.L."/>
            <person name="Unver T."/>
            <person name="Budak H."/>
            <person name="Gulick P.J."/>
            <person name="Galiba G."/>
            <person name="Kalapos B."/>
            <person name="Nelson D.R."/>
            <person name="Li P."/>
            <person name="You F.M."/>
            <person name="Luo M.C."/>
            <person name="Dvorak J."/>
        </authorList>
    </citation>
    <scope>NUCLEOTIDE SEQUENCE [LARGE SCALE GENOMIC DNA]</scope>
    <source>
        <strain evidence="2">cv. AL8/78</strain>
    </source>
</reference>
<evidence type="ECO:0000313" key="2">
    <source>
        <dbReference type="EnsemblPlants" id="AET6Gv20988500.25"/>
    </source>
</evidence>
<evidence type="ECO:0000256" key="1">
    <source>
        <dbReference type="SAM" id="MobiDB-lite"/>
    </source>
</evidence>
<accession>A0A453Q5F8</accession>
<dbReference type="EnsemblPlants" id="AET6Gv20988500.25">
    <property type="protein sequence ID" value="AET6Gv20988500.25"/>
    <property type="gene ID" value="AET6Gv20988500"/>
</dbReference>
<dbReference type="Proteomes" id="UP000015105">
    <property type="component" value="Chromosome 6D"/>
</dbReference>
<evidence type="ECO:0000313" key="3">
    <source>
        <dbReference type="Proteomes" id="UP000015105"/>
    </source>
</evidence>
<sequence>TGLHRRNPHDPRTRRPIHLTSRIRQAKPSRQPASSHHRLRPTRAERRVGFASPPPLDAHAMAALVETSMGVVREVLGDSVVDEVDEPIVSYIANVLADQDFDFGPPDGHGIFD</sequence>
<dbReference type="Gramene" id="AET6Gv20988500.25">
    <property type="protein sequence ID" value="AET6Gv20988500.25"/>
    <property type="gene ID" value="AET6Gv20988500"/>
</dbReference>
<protein>
    <submittedName>
        <fullName evidence="2">Uncharacterized protein</fullName>
    </submittedName>
</protein>
<reference evidence="2" key="4">
    <citation type="submission" date="2019-03" db="UniProtKB">
        <authorList>
            <consortium name="EnsemblPlants"/>
        </authorList>
    </citation>
    <scope>IDENTIFICATION</scope>
</reference>
<name>A0A453Q5F8_AEGTS</name>
<proteinExistence type="predicted"/>
<reference evidence="3" key="1">
    <citation type="journal article" date="2014" name="Science">
        <title>Ancient hybridizations among the ancestral genomes of bread wheat.</title>
        <authorList>
            <consortium name="International Wheat Genome Sequencing Consortium,"/>
            <person name="Marcussen T."/>
            <person name="Sandve S.R."/>
            <person name="Heier L."/>
            <person name="Spannagl M."/>
            <person name="Pfeifer M."/>
            <person name="Jakobsen K.S."/>
            <person name="Wulff B.B."/>
            <person name="Steuernagel B."/>
            <person name="Mayer K.F."/>
            <person name="Olsen O.A."/>
        </authorList>
    </citation>
    <scope>NUCLEOTIDE SEQUENCE [LARGE SCALE GENOMIC DNA]</scope>
    <source>
        <strain evidence="3">cv. AL8/78</strain>
    </source>
</reference>
<dbReference type="AlphaFoldDB" id="A0A453Q5F8"/>
<keyword evidence="3" id="KW-1185">Reference proteome</keyword>
<organism evidence="2 3">
    <name type="scientific">Aegilops tauschii subsp. strangulata</name>
    <name type="common">Goatgrass</name>
    <dbReference type="NCBI Taxonomy" id="200361"/>
    <lineage>
        <taxon>Eukaryota</taxon>
        <taxon>Viridiplantae</taxon>
        <taxon>Streptophyta</taxon>
        <taxon>Embryophyta</taxon>
        <taxon>Tracheophyta</taxon>
        <taxon>Spermatophyta</taxon>
        <taxon>Magnoliopsida</taxon>
        <taxon>Liliopsida</taxon>
        <taxon>Poales</taxon>
        <taxon>Poaceae</taxon>
        <taxon>BOP clade</taxon>
        <taxon>Pooideae</taxon>
        <taxon>Triticodae</taxon>
        <taxon>Triticeae</taxon>
        <taxon>Triticinae</taxon>
        <taxon>Aegilops</taxon>
    </lineage>
</organism>
<reference evidence="2" key="3">
    <citation type="journal article" date="2017" name="Nature">
        <title>Genome sequence of the progenitor of the wheat D genome Aegilops tauschii.</title>
        <authorList>
            <person name="Luo M.C."/>
            <person name="Gu Y.Q."/>
            <person name="Puiu D."/>
            <person name="Wang H."/>
            <person name="Twardziok S.O."/>
            <person name="Deal K.R."/>
            <person name="Huo N."/>
            <person name="Zhu T."/>
            <person name="Wang L."/>
            <person name="Wang Y."/>
            <person name="McGuire P.E."/>
            <person name="Liu S."/>
            <person name="Long H."/>
            <person name="Ramasamy R.K."/>
            <person name="Rodriguez J.C."/>
            <person name="Van S.L."/>
            <person name="Yuan L."/>
            <person name="Wang Z."/>
            <person name="Xia Z."/>
            <person name="Xiao L."/>
            <person name="Anderson O.D."/>
            <person name="Ouyang S."/>
            <person name="Liang Y."/>
            <person name="Zimin A.V."/>
            <person name="Pertea G."/>
            <person name="Qi P."/>
            <person name="Bennetzen J.L."/>
            <person name="Dai X."/>
            <person name="Dawson M.W."/>
            <person name="Muller H.G."/>
            <person name="Kugler K."/>
            <person name="Rivarola-Duarte L."/>
            <person name="Spannagl M."/>
            <person name="Mayer K.F.X."/>
            <person name="Lu F.H."/>
            <person name="Bevan M.W."/>
            <person name="Leroy P."/>
            <person name="Li P."/>
            <person name="You F.M."/>
            <person name="Sun Q."/>
            <person name="Liu Z."/>
            <person name="Lyons E."/>
            <person name="Wicker T."/>
            <person name="Salzberg S.L."/>
            <person name="Devos K.M."/>
            <person name="Dvorak J."/>
        </authorList>
    </citation>
    <scope>NUCLEOTIDE SEQUENCE [LARGE SCALE GENOMIC DNA]</scope>
    <source>
        <strain evidence="2">cv. AL8/78</strain>
    </source>
</reference>
<reference evidence="3" key="2">
    <citation type="journal article" date="2017" name="Nat. Plants">
        <title>The Aegilops tauschii genome reveals multiple impacts of transposons.</title>
        <authorList>
            <person name="Zhao G."/>
            <person name="Zou C."/>
            <person name="Li K."/>
            <person name="Wang K."/>
            <person name="Li T."/>
            <person name="Gao L."/>
            <person name="Zhang X."/>
            <person name="Wang H."/>
            <person name="Yang Z."/>
            <person name="Liu X."/>
            <person name="Jiang W."/>
            <person name="Mao L."/>
            <person name="Kong X."/>
            <person name="Jiao Y."/>
            <person name="Jia J."/>
        </authorList>
    </citation>
    <scope>NUCLEOTIDE SEQUENCE [LARGE SCALE GENOMIC DNA]</scope>
    <source>
        <strain evidence="3">cv. AL8/78</strain>
    </source>
</reference>